<dbReference type="Proteomes" id="UP001595699">
    <property type="component" value="Unassembled WGS sequence"/>
</dbReference>
<evidence type="ECO:0000256" key="1">
    <source>
        <dbReference type="ARBA" id="ARBA00023239"/>
    </source>
</evidence>
<comment type="caution">
    <text evidence="2">The sequence shown here is derived from an EMBL/GenBank/DDBJ whole genome shotgun (WGS) entry which is preliminary data.</text>
</comment>
<reference evidence="3" key="1">
    <citation type="journal article" date="2019" name="Int. J. Syst. Evol. Microbiol.">
        <title>The Global Catalogue of Microorganisms (GCM) 10K type strain sequencing project: providing services to taxonomists for standard genome sequencing and annotation.</title>
        <authorList>
            <consortium name="The Broad Institute Genomics Platform"/>
            <consortium name="The Broad Institute Genome Sequencing Center for Infectious Disease"/>
            <person name="Wu L."/>
            <person name="Ma J."/>
        </authorList>
    </citation>
    <scope>NUCLEOTIDE SEQUENCE [LARGE SCALE GENOMIC DNA]</scope>
    <source>
        <strain evidence="3">CGMCC 4.7241</strain>
    </source>
</reference>
<organism evidence="2 3">
    <name type="scientific">Tenggerimyces flavus</name>
    <dbReference type="NCBI Taxonomy" id="1708749"/>
    <lineage>
        <taxon>Bacteria</taxon>
        <taxon>Bacillati</taxon>
        <taxon>Actinomycetota</taxon>
        <taxon>Actinomycetes</taxon>
        <taxon>Propionibacteriales</taxon>
        <taxon>Nocardioidaceae</taxon>
        <taxon>Tenggerimyces</taxon>
    </lineage>
</organism>
<dbReference type="PANTHER" id="PTHR12128">
    <property type="entry name" value="DIHYDRODIPICOLINATE SYNTHASE"/>
    <property type="match status" value="1"/>
</dbReference>
<dbReference type="RefSeq" id="WP_205118803.1">
    <property type="nucleotide sequence ID" value="NZ_JAFBCM010000001.1"/>
</dbReference>
<proteinExistence type="predicted"/>
<protein>
    <submittedName>
        <fullName evidence="2">Dihydrodipicolinate synthase family protein</fullName>
    </submittedName>
</protein>
<dbReference type="InterPro" id="IPR013785">
    <property type="entry name" value="Aldolase_TIM"/>
</dbReference>
<accession>A0ABV7YCI2</accession>
<dbReference type="SUPFAM" id="SSF51569">
    <property type="entry name" value="Aldolase"/>
    <property type="match status" value="1"/>
</dbReference>
<dbReference type="EMBL" id="JBHRZH010000015">
    <property type="protein sequence ID" value="MFC3762513.1"/>
    <property type="molecule type" value="Genomic_DNA"/>
</dbReference>
<gene>
    <name evidence="2" type="ORF">ACFOUW_16850</name>
</gene>
<dbReference type="Gene3D" id="3.20.20.70">
    <property type="entry name" value="Aldolase class I"/>
    <property type="match status" value="1"/>
</dbReference>
<evidence type="ECO:0000313" key="2">
    <source>
        <dbReference type="EMBL" id="MFC3762513.1"/>
    </source>
</evidence>
<keyword evidence="3" id="KW-1185">Reference proteome</keyword>
<dbReference type="SMART" id="SM01130">
    <property type="entry name" value="DHDPS"/>
    <property type="match status" value="1"/>
</dbReference>
<name>A0ABV7YCI2_9ACTN</name>
<sequence>MTTILELPRAESELLATGCVIPAHPLALTAERKLDEQRQRALTRYYVAAGAGGIAVGVHTTQFGIRSVGLLEPVLDLARETMDDALAGRPFVRIAGACGDTAQAAAEAELAASLGYHAVLLGPAGTSGLDEQELLQRAKVVGEVLPVVGFYLQEAVGGRFLSREFWRTLADLPCVVGAKIAPFDRYRTLDAVRGISESSRGSSVALYTGNDDNIVADLLTPIELAGPSGPVTRRIVGGLLGQWAVWTDAAVRMLSDVRRAWAGDDHALRSLTTMGPRLTDANAAIFDAVNRFAGCIPGVHEVLRRQGLLAGTWCLDPDEALSPGQAQAIDHVCRAYPELTDDQFVEEHLDEWLR</sequence>
<dbReference type="InterPro" id="IPR002220">
    <property type="entry name" value="DapA-like"/>
</dbReference>
<keyword evidence="1" id="KW-0456">Lyase</keyword>
<dbReference type="PANTHER" id="PTHR12128:SF51">
    <property type="entry name" value="BLL4205 PROTEIN"/>
    <property type="match status" value="1"/>
</dbReference>
<evidence type="ECO:0000313" key="3">
    <source>
        <dbReference type="Proteomes" id="UP001595699"/>
    </source>
</evidence>